<dbReference type="PANTHER" id="PTHR12161:SF5">
    <property type="entry name" value="IST1 HOMOLOG"/>
    <property type="match status" value="1"/>
</dbReference>
<dbReference type="Proteomes" id="UP001374584">
    <property type="component" value="Unassembled WGS sequence"/>
</dbReference>
<reference evidence="2 3" key="1">
    <citation type="submission" date="2024-01" db="EMBL/GenBank/DDBJ databases">
        <title>The genomes of 5 underutilized Papilionoideae crops provide insights into root nodulation and disease resistanc.</title>
        <authorList>
            <person name="Jiang F."/>
        </authorList>
    </citation>
    <scope>NUCLEOTIDE SEQUENCE [LARGE SCALE GENOMIC DNA]</scope>
    <source>
        <strain evidence="2">JINMINGXINNONG_FW02</strain>
        <tissue evidence="2">Leaves</tissue>
    </source>
</reference>
<dbReference type="EMBL" id="JAYMYR010000006">
    <property type="protein sequence ID" value="KAK7357134.1"/>
    <property type="molecule type" value="Genomic_DNA"/>
</dbReference>
<protein>
    <submittedName>
        <fullName evidence="2">Uncharacterized protein</fullName>
    </submittedName>
</protein>
<dbReference type="Gene3D" id="1.20.1260.60">
    <property type="entry name" value="Vacuolar protein sorting-associated protein Ist1"/>
    <property type="match status" value="1"/>
</dbReference>
<name>A0AAN9MM34_PHACN</name>
<keyword evidence="3" id="KW-1185">Reference proteome</keyword>
<accession>A0AAN9MM34</accession>
<dbReference type="InterPro" id="IPR042277">
    <property type="entry name" value="IST1-like"/>
</dbReference>
<organism evidence="2 3">
    <name type="scientific">Phaseolus coccineus</name>
    <name type="common">Scarlet runner bean</name>
    <name type="synonym">Phaseolus multiflorus</name>
    <dbReference type="NCBI Taxonomy" id="3886"/>
    <lineage>
        <taxon>Eukaryota</taxon>
        <taxon>Viridiplantae</taxon>
        <taxon>Streptophyta</taxon>
        <taxon>Embryophyta</taxon>
        <taxon>Tracheophyta</taxon>
        <taxon>Spermatophyta</taxon>
        <taxon>Magnoliopsida</taxon>
        <taxon>eudicotyledons</taxon>
        <taxon>Gunneridae</taxon>
        <taxon>Pentapetalae</taxon>
        <taxon>rosids</taxon>
        <taxon>fabids</taxon>
        <taxon>Fabales</taxon>
        <taxon>Fabaceae</taxon>
        <taxon>Papilionoideae</taxon>
        <taxon>50 kb inversion clade</taxon>
        <taxon>NPAAA clade</taxon>
        <taxon>indigoferoid/millettioid clade</taxon>
        <taxon>Phaseoleae</taxon>
        <taxon>Phaseolus</taxon>
    </lineage>
</organism>
<dbReference type="InterPro" id="IPR005061">
    <property type="entry name" value="Ist1"/>
</dbReference>
<evidence type="ECO:0000313" key="3">
    <source>
        <dbReference type="Proteomes" id="UP001374584"/>
    </source>
</evidence>
<evidence type="ECO:0000313" key="2">
    <source>
        <dbReference type="EMBL" id="KAK7357134.1"/>
    </source>
</evidence>
<dbReference type="GO" id="GO:0015031">
    <property type="term" value="P:protein transport"/>
    <property type="evidence" value="ECO:0007669"/>
    <property type="project" value="InterPro"/>
</dbReference>
<proteinExistence type="inferred from homology"/>
<gene>
    <name evidence="2" type="ORF">VNO80_16417</name>
</gene>
<evidence type="ECO:0000256" key="1">
    <source>
        <dbReference type="ARBA" id="ARBA00005536"/>
    </source>
</evidence>
<dbReference type="PANTHER" id="PTHR12161">
    <property type="entry name" value="IST1 FAMILY MEMBER"/>
    <property type="match status" value="1"/>
</dbReference>
<comment type="similarity">
    <text evidence="1">Belongs to the IST1 family.</text>
</comment>
<sequence>MECAKWKIHELDRAGPSKKTKLSLAAVTLAATATDLAVAPHLLCFVSWEWKGLFAVFPFNATLLKLTIPRIKLMRNRREVQLKQMRNDVAMLLEAGQETKAVVKENMVAAQDIIQIFCELIVARLPMIQSQRECPLDLKEAICSLIELLSVQAPSLEKKLNLLTEIAIEHNLDWDPTASETKFLKKHEDLLVINVSQNCLFLKKNRVKLIFTHQANLDHLDQTKINPTLHLVKRKVNSLSFMTDSYLSRTKTKVYLDSQDVLVAAETAEVRSSKLNKKSRAHVPDSSFENPFYATLVNKSETEKEHFTEQNTAIGYDGGGINDVEHDHDISCSHSSSFPSFDTLKEDFGSSLHNQSVVLDDKSSHQLNRLPSADAYSDFLCPNFFTSQNSNIGFHNSDNRHSGHGCHKQF</sequence>
<dbReference type="Pfam" id="PF03398">
    <property type="entry name" value="Ist1"/>
    <property type="match status" value="1"/>
</dbReference>
<dbReference type="AlphaFoldDB" id="A0AAN9MM34"/>
<comment type="caution">
    <text evidence="2">The sequence shown here is derived from an EMBL/GenBank/DDBJ whole genome shotgun (WGS) entry which is preliminary data.</text>
</comment>